<sequence>MRAPEDHGGHELYSAGFYKKIVPMERIEFTQSMADKDGNIIAPAQAGVPDYPKEIEFVIEFKALGEQTELTITESGWTPGQMAEYAVIGMNQSLDKLAENVGSLHREMKEKQK</sequence>
<name>M8DCT7_9BACL</name>
<accession>M8DCT7</accession>
<dbReference type="AlphaFoldDB" id="M8DCT7"/>
<comment type="caution">
    <text evidence="3">The sequence shown here is derived from an EMBL/GenBank/DDBJ whole genome shotgun (WGS) entry which is preliminary data.</text>
</comment>
<keyword evidence="4" id="KW-1185">Reference proteome</keyword>
<dbReference type="Pfam" id="PF08327">
    <property type="entry name" value="AHSA1"/>
    <property type="match status" value="1"/>
</dbReference>
<dbReference type="STRING" id="1300222.I532_18267"/>
<dbReference type="InterPro" id="IPR023393">
    <property type="entry name" value="START-like_dom_sf"/>
</dbReference>
<proteinExistence type="inferred from homology"/>
<evidence type="ECO:0000259" key="2">
    <source>
        <dbReference type="Pfam" id="PF08327"/>
    </source>
</evidence>
<gene>
    <name evidence="3" type="ORF">I532_18267</name>
</gene>
<dbReference type="EMBL" id="APBN01000009">
    <property type="protein sequence ID" value="EMT51192.1"/>
    <property type="molecule type" value="Genomic_DNA"/>
</dbReference>
<dbReference type="InterPro" id="IPR013538">
    <property type="entry name" value="ASHA1/2-like_C"/>
</dbReference>
<dbReference type="Gene3D" id="3.30.530.20">
    <property type="match status" value="1"/>
</dbReference>
<reference evidence="3 4" key="1">
    <citation type="submission" date="2013-03" db="EMBL/GenBank/DDBJ databases">
        <title>Assembly of a new bacterial strain Brevibacillus borstelensis AK1.</title>
        <authorList>
            <person name="Rajan I."/>
            <person name="PoliReddy D."/>
            <person name="Sugumar T."/>
            <person name="Rathinam K."/>
            <person name="Alqarawi S."/>
            <person name="Khalil A.B."/>
            <person name="Sivakumar N."/>
        </authorList>
    </citation>
    <scope>NUCLEOTIDE SEQUENCE [LARGE SCALE GENOMIC DNA]</scope>
    <source>
        <strain evidence="3 4">AK1</strain>
    </source>
</reference>
<feature type="domain" description="Activator of Hsp90 ATPase homologue 1/2-like C-terminal" evidence="2">
    <location>
        <begin position="7"/>
        <end position="101"/>
    </location>
</feature>
<protein>
    <submittedName>
        <fullName evidence="3">Activator of Hsp90 ATPase 1 family protein</fullName>
    </submittedName>
</protein>
<organism evidence="3 4">
    <name type="scientific">Brevibacillus borstelensis AK1</name>
    <dbReference type="NCBI Taxonomy" id="1300222"/>
    <lineage>
        <taxon>Bacteria</taxon>
        <taxon>Bacillati</taxon>
        <taxon>Bacillota</taxon>
        <taxon>Bacilli</taxon>
        <taxon>Bacillales</taxon>
        <taxon>Paenibacillaceae</taxon>
        <taxon>Brevibacillus</taxon>
    </lineage>
</organism>
<dbReference type="CDD" id="cd07814">
    <property type="entry name" value="SRPBCC_CalC_Aha1-like"/>
    <property type="match status" value="1"/>
</dbReference>
<evidence type="ECO:0000313" key="4">
    <source>
        <dbReference type="Proteomes" id="UP000012081"/>
    </source>
</evidence>
<comment type="similarity">
    <text evidence="1">Belongs to the AHA1 family.</text>
</comment>
<dbReference type="PATRIC" id="fig|1300222.3.peg.3830"/>
<dbReference type="Proteomes" id="UP000012081">
    <property type="component" value="Unassembled WGS sequence"/>
</dbReference>
<dbReference type="SUPFAM" id="SSF55961">
    <property type="entry name" value="Bet v1-like"/>
    <property type="match status" value="1"/>
</dbReference>
<evidence type="ECO:0000256" key="1">
    <source>
        <dbReference type="ARBA" id="ARBA00006817"/>
    </source>
</evidence>
<evidence type="ECO:0000313" key="3">
    <source>
        <dbReference type="EMBL" id="EMT51192.1"/>
    </source>
</evidence>